<comment type="similarity">
    <text evidence="8">Belongs to the aspartate/glutamate racemases family.</text>
</comment>
<comment type="pathway">
    <text evidence="8">Cell wall biogenesis; peptidoglycan biosynthesis.</text>
</comment>
<keyword evidence="4 8" id="KW-0573">Peptidoglycan synthesis</keyword>
<comment type="function">
    <text evidence="8">Provides the (R)-glutamate required for cell wall biosynthesis.</text>
</comment>
<dbReference type="Gene3D" id="3.40.50.1860">
    <property type="match status" value="2"/>
</dbReference>
<feature type="binding site" evidence="8">
    <location>
        <begin position="38"/>
        <end position="39"/>
    </location>
    <ligand>
        <name>substrate</name>
    </ligand>
</feature>
<gene>
    <name evidence="8 9" type="primary">murI</name>
    <name evidence="9" type="ordered locus">Sez_1647</name>
</gene>
<evidence type="ECO:0000256" key="5">
    <source>
        <dbReference type="ARBA" id="ARBA00023235"/>
    </source>
</evidence>
<dbReference type="EMBL" id="CP001129">
    <property type="protein sequence ID" value="ACG62978.1"/>
    <property type="molecule type" value="Genomic_DNA"/>
</dbReference>
<keyword evidence="6 8" id="KW-0961">Cell wall biogenesis/degradation</keyword>
<dbReference type="GO" id="GO:0071555">
    <property type="term" value="P:cell wall organization"/>
    <property type="evidence" value="ECO:0007669"/>
    <property type="project" value="UniProtKB-KW"/>
</dbReference>
<protein>
    <recommendedName>
        <fullName evidence="7 8">Glutamate racemase</fullName>
        <ecNumber evidence="2 8">5.1.1.3</ecNumber>
    </recommendedName>
</protein>
<dbReference type="KEGG" id="sez:Sez_1647"/>
<feature type="active site" description="Proton donor/acceptor" evidence="8">
    <location>
        <position position="211"/>
    </location>
</feature>
<dbReference type="PANTHER" id="PTHR21198">
    <property type="entry name" value="GLUTAMATE RACEMASE"/>
    <property type="match status" value="1"/>
</dbReference>
<evidence type="ECO:0000256" key="7">
    <source>
        <dbReference type="ARBA" id="ARBA00070053"/>
    </source>
</evidence>
<reference evidence="9 10" key="1">
    <citation type="journal article" date="2008" name="PLoS ONE">
        <title>Genome sequence of a lancefield group C Streptococcus zooepidemicus strain causing epidemic nephritis: new information about an old disease.</title>
        <authorList>
            <person name="Beres S.B."/>
            <person name="Sesso R."/>
            <person name="Pinto S.W.L."/>
            <person name="Hoe N.P."/>
            <person name="Porcella S.F."/>
            <person name="Deleo F.R."/>
            <person name="Musser J.M."/>
        </authorList>
    </citation>
    <scope>NUCLEOTIDE SEQUENCE [LARGE SCALE GENOMIC DNA]</scope>
    <source>
        <strain evidence="9 10">MGCS10565</strain>
    </source>
</reference>
<organism evidence="9 10">
    <name type="scientific">Streptococcus equi subsp. zooepidemicus (strain MGCS10565)</name>
    <dbReference type="NCBI Taxonomy" id="552526"/>
    <lineage>
        <taxon>Bacteria</taxon>
        <taxon>Bacillati</taxon>
        <taxon>Bacillota</taxon>
        <taxon>Bacilli</taxon>
        <taxon>Lactobacillales</taxon>
        <taxon>Streptococcaceae</taxon>
        <taxon>Streptococcus</taxon>
    </lineage>
</organism>
<evidence type="ECO:0000256" key="4">
    <source>
        <dbReference type="ARBA" id="ARBA00022984"/>
    </source>
</evidence>
<dbReference type="EC" id="5.1.1.3" evidence="2 8"/>
<dbReference type="Pfam" id="PF01177">
    <property type="entry name" value="Asp_Glu_race"/>
    <property type="match status" value="1"/>
</dbReference>
<accession>B4U4R1</accession>
<dbReference type="GO" id="GO:0042802">
    <property type="term" value="F:identical protein binding"/>
    <property type="evidence" value="ECO:0007669"/>
    <property type="project" value="UniProtKB-ARBA"/>
</dbReference>
<dbReference type="FunFam" id="3.40.50.1860:FF:000002">
    <property type="entry name" value="Glutamate racemase"/>
    <property type="match status" value="1"/>
</dbReference>
<evidence type="ECO:0000313" key="10">
    <source>
        <dbReference type="Proteomes" id="UP000001873"/>
    </source>
</evidence>
<feature type="active site" description="Proton donor/acceptor" evidence="8">
    <location>
        <position position="101"/>
    </location>
</feature>
<keyword evidence="5 8" id="KW-0413">Isomerase</keyword>
<evidence type="ECO:0000256" key="6">
    <source>
        <dbReference type="ARBA" id="ARBA00023316"/>
    </source>
</evidence>
<evidence type="ECO:0000256" key="1">
    <source>
        <dbReference type="ARBA" id="ARBA00001602"/>
    </source>
</evidence>
<dbReference type="GO" id="GO:0008881">
    <property type="term" value="F:glutamate racemase activity"/>
    <property type="evidence" value="ECO:0007669"/>
    <property type="project" value="UniProtKB-UniRule"/>
</dbReference>
<sequence length="292" mass="31890">MSTVQGLTIDSVGSYQLSFLCFNEEIIVMDNRPIGFLDSGVGGLTVVSELMRQLPHEKIIYIGDSARAPYGPRPAEQIREYTWELVRFLLTKHVKMIVFACNTATAVAWEEVKEALDIPVLGVILPGASAAIKATSGGKVGVIGTSMTISSGIYQEKIQLLAPTVQVTSLACPRFVPIVESNEISSSVAKKIVYETLAPLVGKIDTLVLGCTHYPLLRTIIQNVLGPQVKLIDSGAECVRDISVLLNYFEINGSRDDEHRRHHFYTTAGSDSFQAIASAWLNQTIDVEHVTL</sequence>
<proteinExistence type="inferred from homology"/>
<dbReference type="PROSITE" id="PS00924">
    <property type="entry name" value="ASP_GLU_RACEMASE_2"/>
    <property type="match status" value="1"/>
</dbReference>
<dbReference type="GO" id="GO:0008360">
    <property type="term" value="P:regulation of cell shape"/>
    <property type="evidence" value="ECO:0007669"/>
    <property type="project" value="UniProtKB-KW"/>
</dbReference>
<comment type="catalytic activity">
    <reaction evidence="1 8">
        <text>L-glutamate = D-glutamate</text>
        <dbReference type="Rhea" id="RHEA:12813"/>
        <dbReference type="ChEBI" id="CHEBI:29985"/>
        <dbReference type="ChEBI" id="CHEBI:29986"/>
        <dbReference type="EC" id="5.1.1.3"/>
    </reaction>
</comment>
<dbReference type="AlphaFoldDB" id="B4U4R1"/>
<evidence type="ECO:0000256" key="2">
    <source>
        <dbReference type="ARBA" id="ARBA00013090"/>
    </source>
</evidence>
<dbReference type="InterPro" id="IPR015942">
    <property type="entry name" value="Asp/Glu/hydantoin_racemase"/>
</dbReference>
<dbReference type="HOGENOM" id="CLU_052344_0_2_9"/>
<dbReference type="NCBIfam" id="TIGR00067">
    <property type="entry name" value="glut_race"/>
    <property type="match status" value="1"/>
</dbReference>
<feature type="binding site" evidence="8">
    <location>
        <begin position="212"/>
        <end position="213"/>
    </location>
    <ligand>
        <name>substrate</name>
    </ligand>
</feature>
<dbReference type="SUPFAM" id="SSF53681">
    <property type="entry name" value="Aspartate/glutamate racemase"/>
    <property type="match status" value="2"/>
</dbReference>
<dbReference type="PANTHER" id="PTHR21198:SF2">
    <property type="entry name" value="GLUTAMATE RACEMASE"/>
    <property type="match status" value="1"/>
</dbReference>
<dbReference type="UniPathway" id="UPA00219"/>
<dbReference type="InterPro" id="IPR001920">
    <property type="entry name" value="Asp/Glu_race"/>
</dbReference>
<dbReference type="GO" id="GO:0009252">
    <property type="term" value="P:peptidoglycan biosynthetic process"/>
    <property type="evidence" value="ECO:0007669"/>
    <property type="project" value="UniProtKB-UniRule"/>
</dbReference>
<evidence type="ECO:0000256" key="8">
    <source>
        <dbReference type="HAMAP-Rule" id="MF_00258"/>
    </source>
</evidence>
<feature type="binding site" evidence="8">
    <location>
        <begin position="70"/>
        <end position="71"/>
    </location>
    <ligand>
        <name>substrate</name>
    </ligand>
</feature>
<dbReference type="HAMAP" id="MF_00258">
    <property type="entry name" value="Glu_racemase"/>
    <property type="match status" value="1"/>
</dbReference>
<evidence type="ECO:0000256" key="3">
    <source>
        <dbReference type="ARBA" id="ARBA00022960"/>
    </source>
</evidence>
<dbReference type="NCBIfam" id="NF002035">
    <property type="entry name" value="PRK00865.1-3"/>
    <property type="match status" value="1"/>
</dbReference>
<dbReference type="InterPro" id="IPR033134">
    <property type="entry name" value="Asp/Glu_racemase_AS_2"/>
</dbReference>
<feature type="binding site" evidence="8">
    <location>
        <begin position="102"/>
        <end position="103"/>
    </location>
    <ligand>
        <name>substrate</name>
    </ligand>
</feature>
<dbReference type="InterPro" id="IPR004391">
    <property type="entry name" value="Glu_race"/>
</dbReference>
<evidence type="ECO:0000313" key="9">
    <source>
        <dbReference type="EMBL" id="ACG62978.1"/>
    </source>
</evidence>
<dbReference type="Proteomes" id="UP000001873">
    <property type="component" value="Chromosome"/>
</dbReference>
<name>B4U4R1_STREM</name>
<keyword evidence="3 8" id="KW-0133">Cell shape</keyword>